<keyword evidence="6 9" id="KW-0378">Hydrolase</keyword>
<sequence>MKRLSGWAGFSTLVALAVILDQAIKALVEASLPLHQVVPVLPFLAWYRTYNEGIAFSLLSGFGDLGLIILSVVVVGFVLVLKAQTSKARTLAHLGFAFIIGGAIGNLIDRVLHGYVIDYVLVHAGRWSFAVFNLADAFITIGAALIILEELMAWQRSRAGGRSADNGDDAPGES</sequence>
<comment type="similarity">
    <text evidence="1 9">Belongs to the peptidase A8 family.</text>
</comment>
<evidence type="ECO:0000256" key="6">
    <source>
        <dbReference type="ARBA" id="ARBA00022801"/>
    </source>
</evidence>
<proteinExistence type="inferred from homology"/>
<keyword evidence="2 9" id="KW-1003">Cell membrane</keyword>
<comment type="pathway">
    <text evidence="9">Protein modification; lipoprotein biosynthesis (signal peptide cleavage).</text>
</comment>
<evidence type="ECO:0000256" key="7">
    <source>
        <dbReference type="ARBA" id="ARBA00022989"/>
    </source>
</evidence>
<organism evidence="10 11">
    <name type="scientific">Pseudohoeflea coraliihabitans</name>
    <dbReference type="NCBI Taxonomy" id="2860393"/>
    <lineage>
        <taxon>Bacteria</taxon>
        <taxon>Pseudomonadati</taxon>
        <taxon>Pseudomonadota</taxon>
        <taxon>Alphaproteobacteria</taxon>
        <taxon>Hyphomicrobiales</taxon>
        <taxon>Rhizobiaceae</taxon>
        <taxon>Pseudohoeflea</taxon>
    </lineage>
</organism>
<feature type="active site" evidence="9">
    <location>
        <position position="118"/>
    </location>
</feature>
<dbReference type="RefSeq" id="WP_219201496.1">
    <property type="nucleotide sequence ID" value="NZ_JAHWQX010000002.1"/>
</dbReference>
<dbReference type="Proteomes" id="UP001430804">
    <property type="component" value="Unassembled WGS sequence"/>
</dbReference>
<evidence type="ECO:0000256" key="8">
    <source>
        <dbReference type="ARBA" id="ARBA00023136"/>
    </source>
</evidence>
<protein>
    <recommendedName>
        <fullName evidence="9">Lipoprotein signal peptidase</fullName>
        <ecNumber evidence="9">3.4.23.36</ecNumber>
    </recommendedName>
    <alternativeName>
        <fullName evidence="9">Prolipoprotein signal peptidase</fullName>
    </alternativeName>
    <alternativeName>
        <fullName evidence="9">Signal peptidase II</fullName>
        <shortName evidence="9">SPase II</shortName>
    </alternativeName>
</protein>
<feature type="active site" evidence="9">
    <location>
        <position position="136"/>
    </location>
</feature>
<comment type="subcellular location">
    <subcellularLocation>
        <location evidence="9">Cell membrane</location>
        <topology evidence="9">Multi-pass membrane protein</topology>
    </subcellularLocation>
</comment>
<dbReference type="EC" id="3.4.23.36" evidence="9"/>
<keyword evidence="11" id="KW-1185">Reference proteome</keyword>
<evidence type="ECO:0000313" key="11">
    <source>
        <dbReference type="Proteomes" id="UP001430804"/>
    </source>
</evidence>
<keyword evidence="8 9" id="KW-0472">Membrane</keyword>
<dbReference type="HAMAP" id="MF_00161">
    <property type="entry name" value="LspA"/>
    <property type="match status" value="1"/>
</dbReference>
<feature type="transmembrane region" description="Helical" evidence="9">
    <location>
        <begin position="54"/>
        <end position="79"/>
    </location>
</feature>
<evidence type="ECO:0000256" key="2">
    <source>
        <dbReference type="ARBA" id="ARBA00022475"/>
    </source>
</evidence>
<evidence type="ECO:0000256" key="9">
    <source>
        <dbReference type="HAMAP-Rule" id="MF_00161"/>
    </source>
</evidence>
<feature type="transmembrane region" description="Helical" evidence="9">
    <location>
        <begin position="128"/>
        <end position="148"/>
    </location>
</feature>
<dbReference type="InterPro" id="IPR001872">
    <property type="entry name" value="Peptidase_A8"/>
</dbReference>
<keyword evidence="7 9" id="KW-1133">Transmembrane helix</keyword>
<keyword evidence="4 9" id="KW-0812">Transmembrane</keyword>
<comment type="function">
    <text evidence="9">This protein specifically catalyzes the removal of signal peptides from prolipoproteins.</text>
</comment>
<dbReference type="EMBL" id="JAHWQX010000002">
    <property type="protein sequence ID" value="MBW3097600.1"/>
    <property type="molecule type" value="Genomic_DNA"/>
</dbReference>
<comment type="caution">
    <text evidence="10">The sequence shown here is derived from an EMBL/GenBank/DDBJ whole genome shotgun (WGS) entry which is preliminary data.</text>
</comment>
<dbReference type="NCBIfam" id="TIGR00077">
    <property type="entry name" value="lspA"/>
    <property type="match status" value="1"/>
</dbReference>
<dbReference type="PANTHER" id="PTHR33695">
    <property type="entry name" value="LIPOPROTEIN SIGNAL PEPTIDASE"/>
    <property type="match status" value="1"/>
</dbReference>
<dbReference type="GO" id="GO:0004190">
    <property type="term" value="F:aspartic-type endopeptidase activity"/>
    <property type="evidence" value="ECO:0007669"/>
    <property type="project" value="UniProtKB-EC"/>
</dbReference>
<evidence type="ECO:0000256" key="4">
    <source>
        <dbReference type="ARBA" id="ARBA00022692"/>
    </source>
</evidence>
<dbReference type="PANTHER" id="PTHR33695:SF1">
    <property type="entry name" value="LIPOPROTEIN SIGNAL PEPTIDASE"/>
    <property type="match status" value="1"/>
</dbReference>
<evidence type="ECO:0000256" key="1">
    <source>
        <dbReference type="ARBA" id="ARBA00006139"/>
    </source>
</evidence>
<keyword evidence="3 9" id="KW-0645">Protease</keyword>
<feature type="transmembrane region" description="Helical" evidence="9">
    <location>
        <begin position="91"/>
        <end position="108"/>
    </location>
</feature>
<reference evidence="10" key="1">
    <citation type="submission" date="2021-07" db="EMBL/GenBank/DDBJ databases">
        <title>Pseudohoeflea marina sp. nov. a polyhydroxyalcanoate-producing bacterium.</title>
        <authorList>
            <person name="Zheng W."/>
            <person name="Yu S."/>
            <person name="Huang Y."/>
        </authorList>
    </citation>
    <scope>NUCLEOTIDE SEQUENCE</scope>
    <source>
        <strain evidence="10">DP4N28-3</strain>
    </source>
</reference>
<name>A0ABS6WNX6_9HYPH</name>
<gene>
    <name evidence="9 10" type="primary">lspA</name>
    <name evidence="10" type="ORF">KY465_09940</name>
</gene>
<evidence type="ECO:0000313" key="10">
    <source>
        <dbReference type="EMBL" id="MBW3097600.1"/>
    </source>
</evidence>
<comment type="catalytic activity">
    <reaction evidence="9">
        <text>Release of signal peptides from bacterial membrane prolipoproteins. Hydrolyzes -Xaa-Yaa-Zaa-|-(S,diacylglyceryl)Cys-, in which Xaa is hydrophobic (preferably Leu), and Yaa (Ala or Ser) and Zaa (Gly or Ala) have small, neutral side chains.</text>
        <dbReference type="EC" id="3.4.23.36"/>
    </reaction>
</comment>
<dbReference type="Pfam" id="PF01252">
    <property type="entry name" value="Peptidase_A8"/>
    <property type="match status" value="1"/>
</dbReference>
<accession>A0ABS6WNX6</accession>
<dbReference type="PROSITE" id="PS00855">
    <property type="entry name" value="SPASE_II"/>
    <property type="match status" value="1"/>
</dbReference>
<evidence type="ECO:0000256" key="5">
    <source>
        <dbReference type="ARBA" id="ARBA00022750"/>
    </source>
</evidence>
<keyword evidence="5 9" id="KW-0064">Aspartyl protease</keyword>
<evidence type="ECO:0000256" key="3">
    <source>
        <dbReference type="ARBA" id="ARBA00022670"/>
    </source>
</evidence>
<comment type="caution">
    <text evidence="9">Lacks conserved residue(s) required for the propagation of feature annotation.</text>
</comment>